<organism evidence="2 3">
    <name type="scientific">Sporosarcina limicola</name>
    <dbReference type="NCBI Taxonomy" id="34101"/>
    <lineage>
        <taxon>Bacteria</taxon>
        <taxon>Bacillati</taxon>
        <taxon>Bacillota</taxon>
        <taxon>Bacilli</taxon>
        <taxon>Bacillales</taxon>
        <taxon>Caryophanaceae</taxon>
        <taxon>Sporosarcina</taxon>
    </lineage>
</organism>
<accession>A0A927MG53</accession>
<dbReference type="AlphaFoldDB" id="A0A927MG53"/>
<evidence type="ECO:0000313" key="3">
    <source>
        <dbReference type="Proteomes" id="UP000658225"/>
    </source>
</evidence>
<dbReference type="Pfam" id="PF14136">
    <property type="entry name" value="DUF4303"/>
    <property type="match status" value="1"/>
</dbReference>
<gene>
    <name evidence="2" type="ORF">H4683_001045</name>
</gene>
<reference evidence="2" key="1">
    <citation type="submission" date="2020-10" db="EMBL/GenBank/DDBJ databases">
        <title>Genomic Encyclopedia of Type Strains, Phase IV (KMG-IV): sequencing the most valuable type-strain genomes for metagenomic binning, comparative biology and taxonomic classification.</title>
        <authorList>
            <person name="Goeker M."/>
        </authorList>
    </citation>
    <scope>NUCLEOTIDE SEQUENCE</scope>
    <source>
        <strain evidence="2">DSM 13886</strain>
    </source>
</reference>
<feature type="domain" description="Knr4/Smi1-like" evidence="1">
    <location>
        <begin position="25"/>
        <end position="161"/>
    </location>
</feature>
<dbReference type="InterPro" id="IPR025409">
    <property type="entry name" value="DUF4303"/>
</dbReference>
<evidence type="ECO:0000313" key="2">
    <source>
        <dbReference type="EMBL" id="MBE1553970.1"/>
    </source>
</evidence>
<dbReference type="EMBL" id="JADBEL010000004">
    <property type="protein sequence ID" value="MBE1553970.1"/>
    <property type="molecule type" value="Genomic_DNA"/>
</dbReference>
<dbReference type="InterPro" id="IPR018958">
    <property type="entry name" value="Knr4/Smi1-like_dom"/>
</dbReference>
<keyword evidence="3" id="KW-1185">Reference proteome</keyword>
<sequence length="332" mass="39079">MKDIDLDFKRLWNERKEDFRRPIFTEEEKLQYEKNLQYKLPQSYISLLQNTQNGGLLKRNCFPTYDENQNVKQLFICSYISSICELESEKERKDYPGLVNLPDIGIYFGENLDAARTERFVFDYSQCTAKDEPRITFVKHIYQVGYEKTVLANSFKEFLDKLNRTPTSKPFDYDEIKKQIKSATRTTFASMVNLYEQEEIIAFGLYLDANATMVCPAMNTKDFLKQVVEKDPKEQGFYKYETTEWKYEGEHAEHFNVVCETMVKHVTLLTSNGKVSQFRNKMVEMCIQVLEELHADLFFTQICERDILLMVNISNGELSGQKKKQIIRRLNG</sequence>
<dbReference type="Pfam" id="PF09346">
    <property type="entry name" value="SMI1_KNR4"/>
    <property type="match status" value="1"/>
</dbReference>
<keyword evidence="2" id="KW-0648">Protein biosynthesis</keyword>
<dbReference type="InterPro" id="IPR037883">
    <property type="entry name" value="Knr4/Smi1-like_sf"/>
</dbReference>
<evidence type="ECO:0000259" key="1">
    <source>
        <dbReference type="Pfam" id="PF09346"/>
    </source>
</evidence>
<dbReference type="Gene3D" id="3.40.1580.10">
    <property type="entry name" value="SMI1/KNR4-like"/>
    <property type="match status" value="1"/>
</dbReference>
<dbReference type="Proteomes" id="UP000658225">
    <property type="component" value="Unassembled WGS sequence"/>
</dbReference>
<proteinExistence type="predicted"/>
<keyword evidence="2" id="KW-0251">Elongation factor</keyword>
<comment type="caution">
    <text evidence="2">The sequence shown here is derived from an EMBL/GenBank/DDBJ whole genome shotgun (WGS) entry which is preliminary data.</text>
</comment>
<dbReference type="GO" id="GO:0003746">
    <property type="term" value="F:translation elongation factor activity"/>
    <property type="evidence" value="ECO:0007669"/>
    <property type="project" value="UniProtKB-KW"/>
</dbReference>
<dbReference type="RefSeq" id="WP_192597777.1">
    <property type="nucleotide sequence ID" value="NZ_JADBEL010000004.1"/>
</dbReference>
<protein>
    <submittedName>
        <fullName evidence="2">Translation elongation factor EF-1beta</fullName>
    </submittedName>
</protein>
<name>A0A927MG53_9BACL</name>
<dbReference type="SUPFAM" id="SSF160631">
    <property type="entry name" value="SMI1/KNR4-like"/>
    <property type="match status" value="1"/>
</dbReference>